<organism evidence="1 2">
    <name type="scientific">Populus alba x Populus x berolinensis</name>
    <dbReference type="NCBI Taxonomy" id="444605"/>
    <lineage>
        <taxon>Eukaryota</taxon>
        <taxon>Viridiplantae</taxon>
        <taxon>Streptophyta</taxon>
        <taxon>Embryophyta</taxon>
        <taxon>Tracheophyta</taxon>
        <taxon>Spermatophyta</taxon>
        <taxon>Magnoliopsida</taxon>
        <taxon>eudicotyledons</taxon>
        <taxon>Gunneridae</taxon>
        <taxon>Pentapetalae</taxon>
        <taxon>rosids</taxon>
        <taxon>fabids</taxon>
        <taxon>Malpighiales</taxon>
        <taxon>Salicaceae</taxon>
        <taxon>Saliceae</taxon>
        <taxon>Populus</taxon>
    </lineage>
</organism>
<dbReference type="EMBL" id="JAQIZT010000013">
    <property type="protein sequence ID" value="KAJ6974947.1"/>
    <property type="molecule type" value="Genomic_DNA"/>
</dbReference>
<reference evidence="1" key="1">
    <citation type="journal article" date="2023" name="Mol. Ecol. Resour.">
        <title>Chromosome-level genome assembly of a triploid poplar Populus alba 'Berolinensis'.</title>
        <authorList>
            <person name="Chen S."/>
            <person name="Yu Y."/>
            <person name="Wang X."/>
            <person name="Wang S."/>
            <person name="Zhang T."/>
            <person name="Zhou Y."/>
            <person name="He R."/>
            <person name="Meng N."/>
            <person name="Wang Y."/>
            <person name="Liu W."/>
            <person name="Liu Z."/>
            <person name="Liu J."/>
            <person name="Guo Q."/>
            <person name="Huang H."/>
            <person name="Sederoff R.R."/>
            <person name="Wang G."/>
            <person name="Qu G."/>
            <person name="Chen S."/>
        </authorList>
    </citation>
    <scope>NUCLEOTIDE SEQUENCE</scope>
    <source>
        <strain evidence="1">SC-2020</strain>
    </source>
</reference>
<protein>
    <submittedName>
        <fullName evidence="1">Uncharacterized protein</fullName>
    </submittedName>
</protein>
<sequence length="122" mass="13636">MLLSNLCSRYVLFAKIFFPFHLSKSSTFQGCSESERSPSLLESYHPFHHALPNAAPAASLRTSIQLLSITGPSSHFIFCFITSSSLKFLLSGLYFRQLVLCVGISEMKRLRGEGKKLLYKVG</sequence>
<name>A0AAD6Q0Y3_9ROSI</name>
<accession>A0AAD6Q0Y3</accession>
<dbReference type="Proteomes" id="UP001164929">
    <property type="component" value="Chromosome 13"/>
</dbReference>
<gene>
    <name evidence="1" type="ORF">NC653_030941</name>
</gene>
<keyword evidence="2" id="KW-1185">Reference proteome</keyword>
<evidence type="ECO:0000313" key="1">
    <source>
        <dbReference type="EMBL" id="KAJ6974947.1"/>
    </source>
</evidence>
<dbReference type="AlphaFoldDB" id="A0AAD6Q0Y3"/>
<comment type="caution">
    <text evidence="1">The sequence shown here is derived from an EMBL/GenBank/DDBJ whole genome shotgun (WGS) entry which is preliminary data.</text>
</comment>
<proteinExistence type="predicted"/>
<evidence type="ECO:0000313" key="2">
    <source>
        <dbReference type="Proteomes" id="UP001164929"/>
    </source>
</evidence>